<name>A0A5Q2RNU2_9ACTN</name>
<keyword evidence="1" id="KW-1133">Transmembrane helix</keyword>
<dbReference type="PANTHER" id="PTHR34351:SF1">
    <property type="entry name" value="SLR1927 PROTEIN"/>
    <property type="match status" value="1"/>
</dbReference>
<dbReference type="AlphaFoldDB" id="A0A5Q2RNU2"/>
<evidence type="ECO:0000256" key="1">
    <source>
        <dbReference type="SAM" id="Phobius"/>
    </source>
</evidence>
<evidence type="ECO:0000313" key="3">
    <source>
        <dbReference type="EMBL" id="QGG95560.1"/>
    </source>
</evidence>
<protein>
    <submittedName>
        <fullName evidence="3">DUF58 domain-containing protein</fullName>
    </submittedName>
</protein>
<dbReference type="PANTHER" id="PTHR34351">
    <property type="entry name" value="SLR1927 PROTEIN-RELATED"/>
    <property type="match status" value="1"/>
</dbReference>
<dbReference type="Proteomes" id="UP000334019">
    <property type="component" value="Chromosome"/>
</dbReference>
<dbReference type="RefSeq" id="WP_153759667.1">
    <property type="nucleotide sequence ID" value="NZ_CP045851.1"/>
</dbReference>
<keyword evidence="1" id="KW-0472">Membrane</keyword>
<proteinExistence type="predicted"/>
<dbReference type="KEGG" id="atq:GH723_10895"/>
<dbReference type="InterPro" id="IPR002881">
    <property type="entry name" value="DUF58"/>
</dbReference>
<organism evidence="3 4">
    <name type="scientific">Actinomarinicola tropica</name>
    <dbReference type="NCBI Taxonomy" id="2789776"/>
    <lineage>
        <taxon>Bacteria</taxon>
        <taxon>Bacillati</taxon>
        <taxon>Actinomycetota</taxon>
        <taxon>Acidimicrobiia</taxon>
        <taxon>Acidimicrobiales</taxon>
        <taxon>Iamiaceae</taxon>
        <taxon>Actinomarinicola</taxon>
    </lineage>
</organism>
<feature type="transmembrane region" description="Helical" evidence="1">
    <location>
        <begin position="7"/>
        <end position="24"/>
    </location>
</feature>
<evidence type="ECO:0000313" key="4">
    <source>
        <dbReference type="Proteomes" id="UP000334019"/>
    </source>
</evidence>
<dbReference type="EMBL" id="CP045851">
    <property type="protein sequence ID" value="QGG95560.1"/>
    <property type="molecule type" value="Genomic_DNA"/>
</dbReference>
<feature type="domain" description="DUF58" evidence="2">
    <location>
        <begin position="195"/>
        <end position="342"/>
    </location>
</feature>
<keyword evidence="4" id="KW-1185">Reference proteome</keyword>
<sequence>MILTPQGWALGVAAVALVAAGRFFGTLELFLLGAAAATLLLAVTVRAALTRLDVSVRREVHPPRVHAGTPSRIDLEITNRGRRRTPVLRITDAVSGTRGADLGLGPMAPGSVTRAAYRLPTERRGLVEIGPLHLLLTDPFGLTAARIPAAGRTELTVYPRIDPIAEMPETAGHDPDAAQQSPTSLGRSGEEFFALRPFQIGDELRKVHWPSTARFDELQVRQTELPWQGRATVLLDLRDEVHPSDASLDVAVSAVASIITATRRSGDLVRLVATDGTDSGFLPGNAAYAAILEYLAVVPRSPGASLVRLLDSLARSSHGGALLVVSGALGPHDRTRIAAIRHRFATSVSVLVDRSAWDDTAVDPALPGVEPDEIHITRDRPFPQGWNQVMSHRRRGRHPAGALR</sequence>
<keyword evidence="1" id="KW-0812">Transmembrane</keyword>
<evidence type="ECO:0000259" key="2">
    <source>
        <dbReference type="Pfam" id="PF01882"/>
    </source>
</evidence>
<reference evidence="3 4" key="1">
    <citation type="submission" date="2019-11" db="EMBL/GenBank/DDBJ databases">
        <authorList>
            <person name="He Y."/>
        </authorList>
    </citation>
    <scope>NUCLEOTIDE SEQUENCE [LARGE SCALE GENOMIC DNA]</scope>
    <source>
        <strain evidence="3 4">SCSIO 58843</strain>
    </source>
</reference>
<accession>A0A5Q2RNU2</accession>
<feature type="transmembrane region" description="Helical" evidence="1">
    <location>
        <begin position="30"/>
        <end position="49"/>
    </location>
</feature>
<dbReference type="Pfam" id="PF01882">
    <property type="entry name" value="DUF58"/>
    <property type="match status" value="1"/>
</dbReference>
<gene>
    <name evidence="3" type="ORF">GH723_10895</name>
</gene>